<dbReference type="AlphaFoldDB" id="A0A8B6D646"/>
<feature type="chain" id="PRO_5032850981" description="Conodipine-M alpha chain" evidence="1">
    <location>
        <begin position="21"/>
        <end position="136"/>
    </location>
</feature>
<sequence>MFSRISLITLLCLSPWFARGDKCQTNQYINGCSIPLGIHLFFQDTFTPSCNRHDICYFCADHYGKTKEDCDSTFHTNMKSACNNVNKRFLLPAHYRCTAAAYTYFEAVSGFAGFAFEKPSPAWCAESWTKSCLFLS</sequence>
<evidence type="ECO:0000313" key="3">
    <source>
        <dbReference type="Proteomes" id="UP000596742"/>
    </source>
</evidence>
<dbReference type="PANTHER" id="PTHR37687">
    <property type="entry name" value="AGAP006772-PA"/>
    <property type="match status" value="1"/>
</dbReference>
<dbReference type="SUPFAM" id="SSF48619">
    <property type="entry name" value="Phospholipase A2, PLA2"/>
    <property type="match status" value="1"/>
</dbReference>
<evidence type="ECO:0000313" key="2">
    <source>
        <dbReference type="EMBL" id="VDI13925.1"/>
    </source>
</evidence>
<proteinExistence type="predicted"/>
<dbReference type="Proteomes" id="UP000596742">
    <property type="component" value="Unassembled WGS sequence"/>
</dbReference>
<feature type="signal peptide" evidence="1">
    <location>
        <begin position="1"/>
        <end position="20"/>
    </location>
</feature>
<dbReference type="GO" id="GO:0005576">
    <property type="term" value="C:extracellular region"/>
    <property type="evidence" value="ECO:0007669"/>
    <property type="project" value="InterPro"/>
</dbReference>
<dbReference type="InterPro" id="IPR010711">
    <property type="entry name" value="PLA2G12"/>
</dbReference>
<dbReference type="Gene3D" id="1.20.90.10">
    <property type="entry name" value="Phospholipase A2 domain"/>
    <property type="match status" value="1"/>
</dbReference>
<dbReference type="InterPro" id="IPR038875">
    <property type="entry name" value="PLA2_conodipine-like"/>
</dbReference>
<dbReference type="PANTHER" id="PTHR37687:SF1">
    <property type="entry name" value="AGAP006772-PA"/>
    <property type="match status" value="1"/>
</dbReference>
<dbReference type="GO" id="GO:0004623">
    <property type="term" value="F:phospholipase A2 activity"/>
    <property type="evidence" value="ECO:0007669"/>
    <property type="project" value="InterPro"/>
</dbReference>
<comment type="caution">
    <text evidence="2">The sequence shown here is derived from an EMBL/GenBank/DDBJ whole genome shotgun (WGS) entry which is preliminary data.</text>
</comment>
<accession>A0A8B6D646</accession>
<dbReference type="GO" id="GO:0016042">
    <property type="term" value="P:lipid catabolic process"/>
    <property type="evidence" value="ECO:0007669"/>
    <property type="project" value="InterPro"/>
</dbReference>
<dbReference type="InterPro" id="IPR036444">
    <property type="entry name" value="PLipase_A2_dom_sf"/>
</dbReference>
<dbReference type="EMBL" id="UYJE01002822">
    <property type="protein sequence ID" value="VDI13925.1"/>
    <property type="molecule type" value="Genomic_DNA"/>
</dbReference>
<gene>
    <name evidence="2" type="ORF">MGAL_10B005175</name>
</gene>
<evidence type="ECO:0000256" key="1">
    <source>
        <dbReference type="SAM" id="SignalP"/>
    </source>
</evidence>
<dbReference type="GO" id="GO:0006644">
    <property type="term" value="P:phospholipid metabolic process"/>
    <property type="evidence" value="ECO:0007669"/>
    <property type="project" value="InterPro"/>
</dbReference>
<organism evidence="2 3">
    <name type="scientific">Mytilus galloprovincialis</name>
    <name type="common">Mediterranean mussel</name>
    <dbReference type="NCBI Taxonomy" id="29158"/>
    <lineage>
        <taxon>Eukaryota</taxon>
        <taxon>Metazoa</taxon>
        <taxon>Spiralia</taxon>
        <taxon>Lophotrochozoa</taxon>
        <taxon>Mollusca</taxon>
        <taxon>Bivalvia</taxon>
        <taxon>Autobranchia</taxon>
        <taxon>Pteriomorphia</taxon>
        <taxon>Mytilida</taxon>
        <taxon>Mytiloidea</taxon>
        <taxon>Mytilidae</taxon>
        <taxon>Mytilinae</taxon>
        <taxon>Mytilus</taxon>
    </lineage>
</organism>
<evidence type="ECO:0008006" key="4">
    <source>
        <dbReference type="Google" id="ProtNLM"/>
    </source>
</evidence>
<protein>
    <recommendedName>
        <fullName evidence="4">Conodipine-M alpha chain</fullName>
    </recommendedName>
</protein>
<keyword evidence="3" id="KW-1185">Reference proteome</keyword>
<dbReference type="OrthoDB" id="10043382at2759"/>
<dbReference type="GO" id="GO:0005509">
    <property type="term" value="F:calcium ion binding"/>
    <property type="evidence" value="ECO:0007669"/>
    <property type="project" value="InterPro"/>
</dbReference>
<reference evidence="2" key="1">
    <citation type="submission" date="2018-11" db="EMBL/GenBank/DDBJ databases">
        <authorList>
            <person name="Alioto T."/>
            <person name="Alioto T."/>
        </authorList>
    </citation>
    <scope>NUCLEOTIDE SEQUENCE</scope>
</reference>
<name>A0A8B6D646_MYTGA</name>
<keyword evidence="1" id="KW-0732">Signal</keyword>
<dbReference type="Pfam" id="PF06951">
    <property type="entry name" value="PLA2G12"/>
    <property type="match status" value="1"/>
</dbReference>
<dbReference type="GO" id="GO:0050482">
    <property type="term" value="P:arachidonate secretion"/>
    <property type="evidence" value="ECO:0007669"/>
    <property type="project" value="InterPro"/>
</dbReference>